<proteinExistence type="predicted"/>
<dbReference type="AlphaFoldDB" id="A0A6B0UFL0"/>
<organism evidence="1">
    <name type="scientific">Ixodes ricinus</name>
    <name type="common">Common tick</name>
    <name type="synonym">Acarus ricinus</name>
    <dbReference type="NCBI Taxonomy" id="34613"/>
    <lineage>
        <taxon>Eukaryota</taxon>
        <taxon>Metazoa</taxon>
        <taxon>Ecdysozoa</taxon>
        <taxon>Arthropoda</taxon>
        <taxon>Chelicerata</taxon>
        <taxon>Arachnida</taxon>
        <taxon>Acari</taxon>
        <taxon>Parasitiformes</taxon>
        <taxon>Ixodida</taxon>
        <taxon>Ixodoidea</taxon>
        <taxon>Ixodidae</taxon>
        <taxon>Ixodinae</taxon>
        <taxon>Ixodes</taxon>
    </lineage>
</organism>
<sequence>MQATLAGCGLAAAFGVEAGTGVAAGPRDVGACPLAESDDQRRFTGADRLLLLLAALLPSLFAETPVLPVSVCSCSITLGLVGALLAHLVQPPSRGWLV</sequence>
<protein>
    <submittedName>
        <fullName evidence="1">Putative secreted protein</fullName>
    </submittedName>
</protein>
<dbReference type="EMBL" id="GIFC01005702">
    <property type="protein sequence ID" value="MXU87785.1"/>
    <property type="molecule type" value="Transcribed_RNA"/>
</dbReference>
<name>A0A6B0UFL0_IXORI</name>
<reference evidence="1" key="1">
    <citation type="submission" date="2019-12" db="EMBL/GenBank/DDBJ databases">
        <title>An insight into the sialome of adult female Ixodes ricinus ticks feeding for 6 days.</title>
        <authorList>
            <person name="Perner J."/>
            <person name="Ribeiro J.M.C."/>
        </authorList>
    </citation>
    <scope>NUCLEOTIDE SEQUENCE</scope>
    <source>
        <strain evidence="1">Semi-engorged</strain>
        <tissue evidence="1">Salivary glands</tissue>
    </source>
</reference>
<evidence type="ECO:0000313" key="1">
    <source>
        <dbReference type="EMBL" id="MXU87785.1"/>
    </source>
</evidence>
<accession>A0A6B0UFL0</accession>